<feature type="chain" id="PRO_5014960723" evidence="1">
    <location>
        <begin position="29"/>
        <end position="194"/>
    </location>
</feature>
<feature type="signal peptide" evidence="1">
    <location>
        <begin position="1"/>
        <end position="28"/>
    </location>
</feature>
<name>A0A2M6X095_9BACT</name>
<sequence>MTTKKTASAIGAAILAAGMLLSPALASAKDSVTDTNQNTGANSNNRNRIRINRQVRERRINRATVLNTAVVTADTGNNQANKNTDGGDQTSGGVAFNGTVHNDLNANMVDPIDPHMPEVDIDTINNHTGSNSTNSNRINISSRFSSRTSNIADVGNTVIVNGDTGGNKANENTKGGNQTSGNVGVTLHLNNFIN</sequence>
<reference evidence="3" key="1">
    <citation type="submission" date="2017-09" db="EMBL/GenBank/DDBJ databases">
        <title>Depth-based differentiation of microbial function through sediment-hosted aquifers and enrichment of novel symbionts in the deep terrestrial subsurface.</title>
        <authorList>
            <person name="Probst A.J."/>
            <person name="Ladd B."/>
            <person name="Jarett J.K."/>
            <person name="Geller-Mcgrath D.E."/>
            <person name="Sieber C.M.K."/>
            <person name="Emerson J.B."/>
            <person name="Anantharaman K."/>
            <person name="Thomas B.C."/>
            <person name="Malmstrom R."/>
            <person name="Stieglmeier M."/>
            <person name="Klingl A."/>
            <person name="Woyke T."/>
            <person name="Ryan C.M."/>
            <person name="Banfield J.F."/>
        </authorList>
    </citation>
    <scope>NUCLEOTIDE SEQUENCE [LARGE SCALE GENOMIC DNA]</scope>
</reference>
<evidence type="ECO:0000313" key="3">
    <source>
        <dbReference type="Proteomes" id="UP000230731"/>
    </source>
</evidence>
<evidence type="ECO:0000256" key="1">
    <source>
        <dbReference type="SAM" id="SignalP"/>
    </source>
</evidence>
<dbReference type="Proteomes" id="UP000230731">
    <property type="component" value="Unassembled WGS sequence"/>
</dbReference>
<protein>
    <submittedName>
        <fullName evidence="2">Uncharacterized protein</fullName>
    </submittedName>
</protein>
<comment type="caution">
    <text evidence="2">The sequence shown here is derived from an EMBL/GenBank/DDBJ whole genome shotgun (WGS) entry which is preliminary data.</text>
</comment>
<accession>A0A2M6X095</accession>
<evidence type="ECO:0000313" key="2">
    <source>
        <dbReference type="EMBL" id="PIT98483.1"/>
    </source>
</evidence>
<dbReference type="AlphaFoldDB" id="A0A2M6X095"/>
<dbReference type="EMBL" id="PEZP01000004">
    <property type="protein sequence ID" value="PIT98483.1"/>
    <property type="molecule type" value="Genomic_DNA"/>
</dbReference>
<organism evidence="2 3">
    <name type="scientific">Candidatus Andersenbacteria bacterium CG10_big_fil_rev_8_21_14_0_10_54_11</name>
    <dbReference type="NCBI Taxonomy" id="1974485"/>
    <lineage>
        <taxon>Bacteria</taxon>
        <taxon>Candidatus Anderseniibacteriota</taxon>
    </lineage>
</organism>
<keyword evidence="1" id="KW-0732">Signal</keyword>
<proteinExistence type="predicted"/>
<gene>
    <name evidence="2" type="ORF">COT71_00340</name>
</gene>